<sequence>MITDIIATTDRACGARRRGPISYLAGCLERALVPIQSIESVLSIARFSSPFELLTFPKETMLFLLAILLFIFPTVSALTDLQANCTGPDRRYNGTSCYVMVKIMKRHSAAKLLCNHYLGYAGHLYHITNAAAQAVTDELISTYSYSTDWIWTGLEPINSSAALNDKNNWAHYFRNGTFVSATNLTWPLGQPAANNRVFYRPSDDKIFAQPEGTNLFYICEYEEALKQPVTDLEEKCVNLTSSSVFTSFVNDVCYVLQPTVAKIYNDAKVACNALNGYDGHLAHVRTMEELWIVETLRAAANVAIVRLGIGQTSTSSTDPYTGWYLTTPTNPPELTTFLPWATSNPSTGMRTIGVTAGYPKSFATLGFNAAYPFICQYESLTPITTTTTTTTAGEDCTVSSAWTDWSACSQSCDKGIRSRVLMSNSSGNCNSTTTPTPSYQYESCATEVQCKSSSTKLTTLKSECMGKAGSHFAYSSCYFLANISGTQADASDYCVTQGGQLASLFGEDLVSQLGSLFLQFSSVQAWIGLKVTGGKLKWMVNNAPHTLFKNVSTPPTGSECYALVSDSSSLNAIENPRLSPMECSASLQQAICMKSDHIYSSYSIQGGKKVVEAESPESVTTEIDSGGCGARCSEIIGCVGFNFNPSDGSCIPTKVSPAMPSIIDGATTYTVQIESSWNFYERI</sequence>
<dbReference type="CDD" id="cd00037">
    <property type="entry name" value="CLECT"/>
    <property type="match status" value="3"/>
</dbReference>
<dbReference type="InterPro" id="IPR016186">
    <property type="entry name" value="C-type_lectin-like/link_sf"/>
</dbReference>
<name>A0A914V272_9BILA</name>
<dbReference type="PANTHER" id="PTHR22802:SF396">
    <property type="entry name" value="C-TYPE LECTIN DOMAIN-CONTAINING PROTEIN"/>
    <property type="match status" value="1"/>
</dbReference>
<feature type="transmembrane region" description="Helical" evidence="1">
    <location>
        <begin position="61"/>
        <end position="79"/>
    </location>
</feature>
<organism evidence="3 4">
    <name type="scientific">Plectus sambesii</name>
    <dbReference type="NCBI Taxonomy" id="2011161"/>
    <lineage>
        <taxon>Eukaryota</taxon>
        <taxon>Metazoa</taxon>
        <taxon>Ecdysozoa</taxon>
        <taxon>Nematoda</taxon>
        <taxon>Chromadorea</taxon>
        <taxon>Plectida</taxon>
        <taxon>Plectina</taxon>
        <taxon>Plectoidea</taxon>
        <taxon>Plectidae</taxon>
        <taxon>Plectus</taxon>
    </lineage>
</organism>
<keyword evidence="1" id="KW-1133">Transmembrane helix</keyword>
<accession>A0A914V272</accession>
<dbReference type="Gene3D" id="3.10.100.10">
    <property type="entry name" value="Mannose-Binding Protein A, subunit A"/>
    <property type="match status" value="3"/>
</dbReference>
<reference evidence="4" key="1">
    <citation type="submission" date="2022-11" db="UniProtKB">
        <authorList>
            <consortium name="WormBaseParasite"/>
        </authorList>
    </citation>
    <scope>IDENTIFICATION</scope>
</reference>
<feature type="domain" description="C-type lectin" evidence="2">
    <location>
        <begin position="241"/>
        <end position="376"/>
    </location>
</feature>
<keyword evidence="1" id="KW-0812">Transmembrane</keyword>
<protein>
    <submittedName>
        <fullName evidence="4">C-type lectin domain-containing protein</fullName>
    </submittedName>
</protein>
<dbReference type="Gene3D" id="2.20.100.10">
    <property type="entry name" value="Thrombospondin type-1 (TSP1) repeat"/>
    <property type="match status" value="1"/>
</dbReference>
<dbReference type="InterPro" id="IPR016187">
    <property type="entry name" value="CTDL_fold"/>
</dbReference>
<feature type="domain" description="C-type lectin" evidence="2">
    <location>
        <begin position="464"/>
        <end position="593"/>
    </location>
</feature>
<proteinExistence type="predicted"/>
<dbReference type="SMART" id="SM00209">
    <property type="entry name" value="TSP1"/>
    <property type="match status" value="1"/>
</dbReference>
<dbReference type="PANTHER" id="PTHR22802">
    <property type="entry name" value="C-TYPE LECTIN SUPERFAMILY MEMBER"/>
    <property type="match status" value="1"/>
</dbReference>
<dbReference type="InterPro" id="IPR001304">
    <property type="entry name" value="C-type_lectin-like"/>
</dbReference>
<evidence type="ECO:0000256" key="1">
    <source>
        <dbReference type="SAM" id="Phobius"/>
    </source>
</evidence>
<dbReference type="SUPFAM" id="SSF56436">
    <property type="entry name" value="C-type lectin-like"/>
    <property type="match status" value="3"/>
</dbReference>
<keyword evidence="3" id="KW-1185">Reference proteome</keyword>
<dbReference type="InterPro" id="IPR000884">
    <property type="entry name" value="TSP1_rpt"/>
</dbReference>
<evidence type="ECO:0000313" key="3">
    <source>
        <dbReference type="Proteomes" id="UP000887566"/>
    </source>
</evidence>
<dbReference type="InterPro" id="IPR036383">
    <property type="entry name" value="TSP1_rpt_sf"/>
</dbReference>
<feature type="domain" description="C-type lectin" evidence="2">
    <location>
        <begin position="85"/>
        <end position="220"/>
    </location>
</feature>
<dbReference type="AlphaFoldDB" id="A0A914V272"/>
<evidence type="ECO:0000313" key="4">
    <source>
        <dbReference type="WBParaSite" id="PSAMB.scaffold1461size31169.g13181.t1"/>
    </source>
</evidence>
<dbReference type="InterPro" id="IPR051004">
    <property type="entry name" value="DC-SIGN_domain-containing"/>
</dbReference>
<dbReference type="PROSITE" id="PS50092">
    <property type="entry name" value="TSP1"/>
    <property type="match status" value="1"/>
</dbReference>
<keyword evidence="1" id="KW-0472">Membrane</keyword>
<dbReference type="Proteomes" id="UP000887566">
    <property type="component" value="Unplaced"/>
</dbReference>
<evidence type="ECO:0000259" key="2">
    <source>
        <dbReference type="SMART" id="SM00034"/>
    </source>
</evidence>
<dbReference type="WBParaSite" id="PSAMB.scaffold1461size31169.g13181.t1">
    <property type="protein sequence ID" value="PSAMB.scaffold1461size31169.g13181.t1"/>
    <property type="gene ID" value="PSAMB.scaffold1461size31169.g13181"/>
</dbReference>
<dbReference type="SUPFAM" id="SSF82895">
    <property type="entry name" value="TSP-1 type 1 repeat"/>
    <property type="match status" value="1"/>
</dbReference>
<dbReference type="SMART" id="SM00034">
    <property type="entry name" value="CLECT"/>
    <property type="match status" value="3"/>
</dbReference>